<evidence type="ECO:0008006" key="2">
    <source>
        <dbReference type="Google" id="ProtNLM"/>
    </source>
</evidence>
<accession>X1M4I5</accession>
<name>X1M4I5_9ZZZZ</name>
<dbReference type="Pfam" id="PF13366">
    <property type="entry name" value="PDDEXK_3"/>
    <property type="match status" value="1"/>
</dbReference>
<organism evidence="1">
    <name type="scientific">marine sediment metagenome</name>
    <dbReference type="NCBI Taxonomy" id="412755"/>
    <lineage>
        <taxon>unclassified sequences</taxon>
        <taxon>metagenomes</taxon>
        <taxon>ecological metagenomes</taxon>
    </lineage>
</organism>
<proteinExistence type="predicted"/>
<dbReference type="AlphaFoldDB" id="X1M4I5"/>
<dbReference type="InterPro" id="IPR026350">
    <property type="entry name" value="GxxExxY"/>
</dbReference>
<reference evidence="1" key="1">
    <citation type="journal article" date="2014" name="Front. Microbiol.">
        <title>High frequency of phylogenetically diverse reductive dehalogenase-homologous genes in deep subseafloor sedimentary metagenomes.</title>
        <authorList>
            <person name="Kawai M."/>
            <person name="Futagami T."/>
            <person name="Toyoda A."/>
            <person name="Takaki Y."/>
            <person name="Nishi S."/>
            <person name="Hori S."/>
            <person name="Arai W."/>
            <person name="Tsubouchi T."/>
            <person name="Morono Y."/>
            <person name="Uchiyama I."/>
            <person name="Ito T."/>
            <person name="Fujiyama A."/>
            <person name="Inagaki F."/>
            <person name="Takami H."/>
        </authorList>
    </citation>
    <scope>NUCLEOTIDE SEQUENCE</scope>
    <source>
        <strain evidence="1">Expedition CK06-06</strain>
    </source>
</reference>
<evidence type="ECO:0000313" key="1">
    <source>
        <dbReference type="EMBL" id="GAI09585.1"/>
    </source>
</evidence>
<sequence length="127" mass="14458">MQHEELTKKIISCAFKVHNTLGAGFLEKVYENALKIELKKEGFNVEQQYSIPVFYEKEQVGDYYADLLIDGIIIIELKAVENLAPIHETQLVNYLAGTGLDIGLLINFGSSVKVKRKYRIYKKSCKS</sequence>
<gene>
    <name evidence="1" type="ORF">S06H3_21880</name>
</gene>
<protein>
    <recommendedName>
        <fullName evidence="2">GxxExxY protein</fullName>
    </recommendedName>
</protein>
<dbReference type="EMBL" id="BARV01011571">
    <property type="protein sequence ID" value="GAI09585.1"/>
    <property type="molecule type" value="Genomic_DNA"/>
</dbReference>
<comment type="caution">
    <text evidence="1">The sequence shown here is derived from an EMBL/GenBank/DDBJ whole genome shotgun (WGS) entry which is preliminary data.</text>
</comment>
<dbReference type="NCBIfam" id="TIGR04256">
    <property type="entry name" value="GxxExxY"/>
    <property type="match status" value="1"/>
</dbReference>